<dbReference type="GO" id="GO:0051287">
    <property type="term" value="F:NAD binding"/>
    <property type="evidence" value="ECO:0007669"/>
    <property type="project" value="InterPro"/>
</dbReference>
<evidence type="ECO:0000259" key="1">
    <source>
        <dbReference type="Pfam" id="PF03721"/>
    </source>
</evidence>
<feature type="domain" description="UDP-glucose/GDP-mannose dehydrogenase N-terminal" evidence="1">
    <location>
        <begin position="16"/>
        <end position="73"/>
    </location>
</feature>
<dbReference type="SUPFAM" id="SSF51735">
    <property type="entry name" value="NAD(P)-binding Rossmann-fold domains"/>
    <property type="match status" value="1"/>
</dbReference>
<dbReference type="Gene3D" id="3.40.50.720">
    <property type="entry name" value="NAD(P)-binding Rossmann-like Domain"/>
    <property type="match status" value="1"/>
</dbReference>
<dbReference type="EMBL" id="BARW01011600">
    <property type="protein sequence ID" value="GAI74606.1"/>
    <property type="molecule type" value="Genomic_DNA"/>
</dbReference>
<dbReference type="InterPro" id="IPR036291">
    <property type="entry name" value="NAD(P)-bd_dom_sf"/>
</dbReference>
<dbReference type="InterPro" id="IPR001732">
    <property type="entry name" value="UDP-Glc/GDP-Man_DH_N"/>
</dbReference>
<dbReference type="GO" id="GO:0016616">
    <property type="term" value="F:oxidoreductase activity, acting on the CH-OH group of donors, NAD or NADP as acceptor"/>
    <property type="evidence" value="ECO:0007669"/>
    <property type="project" value="InterPro"/>
</dbReference>
<organism evidence="2">
    <name type="scientific">marine sediment metagenome</name>
    <dbReference type="NCBI Taxonomy" id="412755"/>
    <lineage>
        <taxon>unclassified sequences</taxon>
        <taxon>metagenomes</taxon>
        <taxon>ecological metagenomes</taxon>
    </lineage>
</organism>
<reference evidence="2" key="1">
    <citation type="journal article" date="2014" name="Front. Microbiol.">
        <title>High frequency of phylogenetically diverse reductive dehalogenase-homologous genes in deep subseafloor sedimentary metagenomes.</title>
        <authorList>
            <person name="Kawai M."/>
            <person name="Futagami T."/>
            <person name="Toyoda A."/>
            <person name="Takaki Y."/>
            <person name="Nishi S."/>
            <person name="Hori S."/>
            <person name="Arai W."/>
            <person name="Tsubouchi T."/>
            <person name="Morono Y."/>
            <person name="Uchiyama I."/>
            <person name="Ito T."/>
            <person name="Fujiyama A."/>
            <person name="Inagaki F."/>
            <person name="Takami H."/>
        </authorList>
    </citation>
    <scope>NUCLEOTIDE SEQUENCE</scope>
    <source>
        <strain evidence="2">Expedition CK06-06</strain>
    </source>
</reference>
<dbReference type="AlphaFoldDB" id="X1S669"/>
<accession>X1S669</accession>
<comment type="caution">
    <text evidence="2">The sequence shown here is derived from an EMBL/GenBank/DDBJ whole genome shotgun (WGS) entry which is preliminary data.</text>
</comment>
<dbReference type="Pfam" id="PF03721">
    <property type="entry name" value="UDPG_MGDP_dh_N"/>
    <property type="match status" value="1"/>
</dbReference>
<protein>
    <recommendedName>
        <fullName evidence="1">UDP-glucose/GDP-mannose dehydrogenase N-terminal domain-containing protein</fullName>
    </recommendedName>
</protein>
<evidence type="ECO:0000313" key="2">
    <source>
        <dbReference type="EMBL" id="GAI74606.1"/>
    </source>
</evidence>
<gene>
    <name evidence="2" type="ORF">S12H4_22299</name>
</gene>
<proteinExistence type="predicted"/>
<sequence length="131" mass="13964">MNKTHKKNARKEFDIVIIGGLGHVGLPLGISFAHKGLRVCLYDIDSGKADLIKKGEMPFIEYGAEPLLKQALAVAINVISGTITSSPAPTPKEAKAKKSPAVQLVVATTCLDFNNSVNPCSNFVVTSPSFR</sequence>
<name>X1S669_9ZZZZ</name>